<dbReference type="SMART" id="SM00327">
    <property type="entry name" value="VWA"/>
    <property type="match status" value="1"/>
</dbReference>
<evidence type="ECO:0000256" key="2">
    <source>
        <dbReference type="ARBA" id="ARBA00022692"/>
    </source>
</evidence>
<name>A0A1N6HDQ4_9GAMM</name>
<dbReference type="RefSeq" id="WP_074201938.1">
    <property type="nucleotide sequence ID" value="NZ_FSRE01000004.1"/>
</dbReference>
<keyword evidence="8" id="KW-1185">Reference proteome</keyword>
<evidence type="ECO:0000256" key="3">
    <source>
        <dbReference type="ARBA" id="ARBA00022989"/>
    </source>
</evidence>
<feature type="domain" description="VWFA" evidence="6">
    <location>
        <begin position="105"/>
        <end position="291"/>
    </location>
</feature>
<evidence type="ECO:0000256" key="1">
    <source>
        <dbReference type="ARBA" id="ARBA00022475"/>
    </source>
</evidence>
<dbReference type="SUPFAM" id="SSF53300">
    <property type="entry name" value="vWA-like"/>
    <property type="match status" value="1"/>
</dbReference>
<gene>
    <name evidence="7" type="ORF">SAMN05443662_1670</name>
</gene>
<evidence type="ECO:0000313" key="8">
    <source>
        <dbReference type="Proteomes" id="UP000198461"/>
    </source>
</evidence>
<dbReference type="PANTHER" id="PTHR22550:SF5">
    <property type="entry name" value="LEUCINE ZIPPER PROTEIN 4"/>
    <property type="match status" value="1"/>
</dbReference>
<dbReference type="STRING" id="364032.SAMN05443662_1670"/>
<accession>A0A1N6HDQ4</accession>
<dbReference type="InterPro" id="IPR036465">
    <property type="entry name" value="vWFA_dom_sf"/>
</dbReference>
<dbReference type="Pfam" id="PF13519">
    <property type="entry name" value="VWA_2"/>
    <property type="match status" value="1"/>
</dbReference>
<dbReference type="Gene3D" id="3.40.50.410">
    <property type="entry name" value="von Willebrand factor, type A domain"/>
    <property type="match status" value="1"/>
</dbReference>
<keyword evidence="3 5" id="KW-1133">Transmembrane helix</keyword>
<evidence type="ECO:0000259" key="6">
    <source>
        <dbReference type="PROSITE" id="PS50234"/>
    </source>
</evidence>
<evidence type="ECO:0000256" key="4">
    <source>
        <dbReference type="ARBA" id="ARBA00023136"/>
    </source>
</evidence>
<protein>
    <submittedName>
        <fullName evidence="7">Ca-activated chloride channel family protein</fullName>
    </submittedName>
</protein>
<keyword evidence="4 5" id="KW-0472">Membrane</keyword>
<reference evidence="7 8" key="1">
    <citation type="submission" date="2016-11" db="EMBL/GenBank/DDBJ databases">
        <authorList>
            <person name="Jaros S."/>
            <person name="Januszkiewicz K."/>
            <person name="Wedrychowicz H."/>
        </authorList>
    </citation>
    <scope>NUCLEOTIDE SEQUENCE [LARGE SCALE GENOMIC DNA]</scope>
    <source>
        <strain evidence="7 8">DSM 17737</strain>
    </source>
</reference>
<keyword evidence="1" id="KW-1003">Cell membrane</keyword>
<dbReference type="AlphaFoldDB" id="A0A1N6HDQ4"/>
<dbReference type="EMBL" id="FSRE01000004">
    <property type="protein sequence ID" value="SIO17954.1"/>
    <property type="molecule type" value="Genomic_DNA"/>
</dbReference>
<evidence type="ECO:0000256" key="5">
    <source>
        <dbReference type="SAM" id="Phobius"/>
    </source>
</evidence>
<sequence length="345" mass="37603">MNITFAHPEVFALLLLPLLMAWLWRRYGGENDLQAAKNSLIQRFRHPWWTLFAGAKKSAVKKVGDPPHWAKVLRVAILLALAVALAEPGREQVITQKKVVHSQHQLMVVMEDSVTMQLHDYGTPDAPQTRLDAIKGALAGLIDGLDKARLGIVLYGDQAATLLPLTFDLVLAKQTIGRIQPALLGRTDEAVGEGLALALRQPHLNGVILISDGLDRPSRMPLLQVLALAKQNKVPLFAIGVGTGGGYVAKTAGLLFQPLDPAPLKRLAQLSGGSYFGIHDNAGLHAALQTITQRTGQQWTKTQTRREWVSYARWPAVVALLLALVYIGLGLRWATRAEAITDAAH</sequence>
<dbReference type="InterPro" id="IPR050768">
    <property type="entry name" value="UPF0353/GerABKA_families"/>
</dbReference>
<dbReference type="InterPro" id="IPR002035">
    <property type="entry name" value="VWF_A"/>
</dbReference>
<proteinExistence type="predicted"/>
<dbReference type="PROSITE" id="PS50234">
    <property type="entry name" value="VWFA"/>
    <property type="match status" value="1"/>
</dbReference>
<dbReference type="Proteomes" id="UP000198461">
    <property type="component" value="Unassembled WGS sequence"/>
</dbReference>
<feature type="transmembrane region" description="Helical" evidence="5">
    <location>
        <begin position="311"/>
        <end position="331"/>
    </location>
</feature>
<dbReference type="OrthoDB" id="5611235at2"/>
<keyword evidence="2 5" id="KW-0812">Transmembrane</keyword>
<organism evidence="7 8">
    <name type="scientific">Sulfurivirga caldicuralii</name>
    <dbReference type="NCBI Taxonomy" id="364032"/>
    <lineage>
        <taxon>Bacteria</taxon>
        <taxon>Pseudomonadati</taxon>
        <taxon>Pseudomonadota</taxon>
        <taxon>Gammaproteobacteria</taxon>
        <taxon>Thiotrichales</taxon>
        <taxon>Piscirickettsiaceae</taxon>
        <taxon>Sulfurivirga</taxon>
    </lineage>
</organism>
<dbReference type="PANTHER" id="PTHR22550">
    <property type="entry name" value="SPORE GERMINATION PROTEIN"/>
    <property type="match status" value="1"/>
</dbReference>
<evidence type="ECO:0000313" key="7">
    <source>
        <dbReference type="EMBL" id="SIO17954.1"/>
    </source>
</evidence>